<dbReference type="Gene3D" id="1.25.40.20">
    <property type="entry name" value="Ankyrin repeat-containing domain"/>
    <property type="match status" value="1"/>
</dbReference>
<evidence type="ECO:0000313" key="4">
    <source>
        <dbReference type="EMBL" id="MDR7095510.1"/>
    </source>
</evidence>
<feature type="repeat" description="ANK" evidence="3">
    <location>
        <begin position="143"/>
        <end position="175"/>
    </location>
</feature>
<dbReference type="PRINTS" id="PR01415">
    <property type="entry name" value="ANKYRIN"/>
</dbReference>
<evidence type="ECO:0000256" key="3">
    <source>
        <dbReference type="PROSITE-ProRule" id="PRU00023"/>
    </source>
</evidence>
<dbReference type="InterPro" id="IPR002110">
    <property type="entry name" value="Ankyrin_rpt"/>
</dbReference>
<evidence type="ECO:0000256" key="1">
    <source>
        <dbReference type="ARBA" id="ARBA00022737"/>
    </source>
</evidence>
<dbReference type="Pfam" id="PF12796">
    <property type="entry name" value="Ank_2"/>
    <property type="match status" value="1"/>
</dbReference>
<protein>
    <submittedName>
        <fullName evidence="4">Ankyrin repeat protein</fullName>
    </submittedName>
</protein>
<keyword evidence="5" id="KW-1185">Reference proteome</keyword>
<feature type="repeat" description="ANK" evidence="3">
    <location>
        <begin position="107"/>
        <end position="142"/>
    </location>
</feature>
<dbReference type="RefSeq" id="WP_310308773.1">
    <property type="nucleotide sequence ID" value="NZ_JAVDWE010000009.1"/>
</dbReference>
<proteinExistence type="predicted"/>
<dbReference type="InterPro" id="IPR036770">
    <property type="entry name" value="Ankyrin_rpt-contain_sf"/>
</dbReference>
<name>A0ABU1VDX8_9BURK</name>
<dbReference type="PANTHER" id="PTHR24171">
    <property type="entry name" value="ANKYRIN REPEAT DOMAIN-CONTAINING PROTEIN 39-RELATED"/>
    <property type="match status" value="1"/>
</dbReference>
<accession>A0ABU1VDX8</accession>
<sequence length="209" mass="23073">MVWVPASWASSFDDFFIAVKKNDVPALRHLVQRGFDLNTRNAEGEHALYLALRDDAPDVATYLISQPKVDVEARTAKDESPLMIAAIKGRLELARRLIARKAEVNKTGWTPLHYAASNANETSTAMVRLLLENHAYIDAESPNKTTPLMMAAHYGAPGVVKLLLEEGADPLLKNQLGLTAIDFAQRANRQASADIISAFVRARQPKGKW</sequence>
<dbReference type="SMART" id="SM00248">
    <property type="entry name" value="ANK"/>
    <property type="match status" value="5"/>
</dbReference>
<gene>
    <name evidence="4" type="ORF">J2X09_003261</name>
</gene>
<organism evidence="4 5">
    <name type="scientific">Hydrogenophaga laconesensis</name>
    <dbReference type="NCBI Taxonomy" id="1805971"/>
    <lineage>
        <taxon>Bacteria</taxon>
        <taxon>Pseudomonadati</taxon>
        <taxon>Pseudomonadota</taxon>
        <taxon>Betaproteobacteria</taxon>
        <taxon>Burkholderiales</taxon>
        <taxon>Comamonadaceae</taxon>
        <taxon>Hydrogenophaga</taxon>
    </lineage>
</organism>
<dbReference type="SUPFAM" id="SSF48403">
    <property type="entry name" value="Ankyrin repeat"/>
    <property type="match status" value="1"/>
</dbReference>
<evidence type="ECO:0000256" key="2">
    <source>
        <dbReference type="ARBA" id="ARBA00023043"/>
    </source>
</evidence>
<reference evidence="4 5" key="1">
    <citation type="submission" date="2023-07" db="EMBL/GenBank/DDBJ databases">
        <title>Sorghum-associated microbial communities from plants grown in Nebraska, USA.</title>
        <authorList>
            <person name="Schachtman D."/>
        </authorList>
    </citation>
    <scope>NUCLEOTIDE SEQUENCE [LARGE SCALE GENOMIC DNA]</scope>
    <source>
        <strain evidence="4 5">BE240</strain>
    </source>
</reference>
<comment type="caution">
    <text evidence="4">The sequence shown here is derived from an EMBL/GenBank/DDBJ whole genome shotgun (WGS) entry which is preliminary data.</text>
</comment>
<dbReference type="Proteomes" id="UP001265550">
    <property type="component" value="Unassembled WGS sequence"/>
</dbReference>
<dbReference type="PROSITE" id="PS50088">
    <property type="entry name" value="ANK_REPEAT"/>
    <property type="match status" value="3"/>
</dbReference>
<dbReference type="Pfam" id="PF00023">
    <property type="entry name" value="Ank"/>
    <property type="match status" value="1"/>
</dbReference>
<keyword evidence="1" id="KW-0677">Repeat</keyword>
<dbReference type="PANTHER" id="PTHR24171:SF8">
    <property type="entry name" value="BRCA1-ASSOCIATED RING DOMAIN PROTEIN 1"/>
    <property type="match status" value="1"/>
</dbReference>
<dbReference type="EMBL" id="JAVDWE010000009">
    <property type="protein sequence ID" value="MDR7095510.1"/>
    <property type="molecule type" value="Genomic_DNA"/>
</dbReference>
<dbReference type="Pfam" id="PF13637">
    <property type="entry name" value="Ank_4"/>
    <property type="match status" value="1"/>
</dbReference>
<evidence type="ECO:0000313" key="5">
    <source>
        <dbReference type="Proteomes" id="UP001265550"/>
    </source>
</evidence>
<dbReference type="PROSITE" id="PS50297">
    <property type="entry name" value="ANK_REP_REGION"/>
    <property type="match status" value="3"/>
</dbReference>
<keyword evidence="2 3" id="KW-0040">ANK repeat</keyword>
<feature type="repeat" description="ANK" evidence="3">
    <location>
        <begin position="77"/>
        <end position="109"/>
    </location>
</feature>